<feature type="domain" description="Helicase ATP-binding" evidence="1">
    <location>
        <begin position="133"/>
        <end position="299"/>
    </location>
</feature>
<dbReference type="GO" id="GO:0003677">
    <property type="term" value="F:DNA binding"/>
    <property type="evidence" value="ECO:0007669"/>
    <property type="project" value="InterPro"/>
</dbReference>
<comment type="caution">
    <text evidence="2">The sequence shown here is derived from an EMBL/GenBank/DDBJ whole genome shotgun (WGS) entry which is preliminary data.</text>
</comment>
<dbReference type="InterPro" id="IPR006935">
    <property type="entry name" value="Helicase/UvrB_N"/>
</dbReference>
<gene>
    <name evidence="2" type="ORF">ENW55_03380</name>
</gene>
<evidence type="ECO:0000313" key="2">
    <source>
        <dbReference type="EMBL" id="HGZ79007.1"/>
    </source>
</evidence>
<dbReference type="GO" id="GO:0005524">
    <property type="term" value="F:ATP binding"/>
    <property type="evidence" value="ECO:0007669"/>
    <property type="project" value="InterPro"/>
</dbReference>
<dbReference type="GO" id="GO:0004519">
    <property type="term" value="F:endonuclease activity"/>
    <property type="evidence" value="ECO:0007669"/>
    <property type="project" value="UniProtKB-KW"/>
</dbReference>
<dbReference type="Pfam" id="PF04851">
    <property type="entry name" value="ResIII"/>
    <property type="match status" value="1"/>
</dbReference>
<dbReference type="InterPro" id="IPR014001">
    <property type="entry name" value="Helicase_ATP-bd"/>
</dbReference>
<reference evidence="2" key="1">
    <citation type="journal article" date="2020" name="mSystems">
        <title>Genome- and Community-Level Interaction Insights into Carbon Utilization and Element Cycling Functions of Hydrothermarchaeota in Hydrothermal Sediment.</title>
        <authorList>
            <person name="Zhou Z."/>
            <person name="Liu Y."/>
            <person name="Xu W."/>
            <person name="Pan J."/>
            <person name="Luo Z.H."/>
            <person name="Li M."/>
        </authorList>
    </citation>
    <scope>NUCLEOTIDE SEQUENCE [LARGE SCALE GENOMIC DNA]</scope>
    <source>
        <strain evidence="2">SpSt-86</strain>
    </source>
</reference>
<dbReference type="AlphaFoldDB" id="A0A832I6K0"/>
<dbReference type="PROSITE" id="PS51192">
    <property type="entry name" value="HELICASE_ATP_BIND_1"/>
    <property type="match status" value="1"/>
</dbReference>
<protein>
    <submittedName>
        <fullName evidence="2">Restriction endonuclease subunit R</fullName>
    </submittedName>
</protein>
<accession>A0A832I6K0</accession>
<dbReference type="GO" id="GO:0016787">
    <property type="term" value="F:hydrolase activity"/>
    <property type="evidence" value="ECO:0007669"/>
    <property type="project" value="InterPro"/>
</dbReference>
<dbReference type="SUPFAM" id="SSF52540">
    <property type="entry name" value="P-loop containing nucleoside triphosphate hydrolases"/>
    <property type="match status" value="2"/>
</dbReference>
<name>A0A832I6K0_9THEM</name>
<dbReference type="EMBL" id="DTKQ01000026">
    <property type="protein sequence ID" value="HGZ79007.1"/>
    <property type="molecule type" value="Genomic_DNA"/>
</dbReference>
<dbReference type="InterPro" id="IPR027417">
    <property type="entry name" value="P-loop_NTPase"/>
</dbReference>
<sequence length="1060" mass="122459">MKVENYLVLNKYFLSLFGAEDFGQLQEKLRDAPPGTDTDGRTHFVNVLRSSLSEIKIPEDTLLKYDSNIQLYVNRINESRRERVTLKYFQYLAVLFSEIFLDNINTKDKRVEFLDKINTFLRKDEEAKEIVTEFTENDLKKIAFWMATGSGKTLIAHINYYQFFNYALFEPDNIIFITPNAGLSKQHFEELQKSGIPARIYSGSLNGGLRADKEVLVIEITKFVEEKKGEGLTLPVDVFEGKNLVFVDEAHKGKKSEEQKWAKLRDELAKEGFVFEYSATFGQILSENKKSKNKKGENGKAEKTIDKDILKEYSKAILFNYSYKYFYLDGYGKDFWVLNLQTRQDKDKDAEFQETVFVANLLDFYEQMVLYKQKYSLAKQHQIEKPLWIFVGATVTGKEEESDVLQIVEFIRKTLSDGVWLEEKIRSIISGNFKDSEGNDLFSNKFKTVRQLTNGQSDISILISDLYKAVFNGRGSLEVYEIKNAEGEFGLKVGENPYFGVINIGNVSEFKKSLTQNNITVKEDAISSSLFDDIKKENSTINLLIGSRKFMEGWDTWRVSSMGLLNIGRGQGPQIIQLFGRGVRLKGKDLSLKRSDNEEIRPLETLNIYGIKADYLDKFLSAIEKEEVDLEAIKIPVKVTEKEKWQSLPYLKKDESKKFEAEKIVKLTPDETINFILDLTPRLSAYLVERKEKGRGVEQIKGTTEIGEKTIYEITDIELLNWQRILNEMLEFKLMRGYWNLFFDLATLRQVLAQCKVRDLPERLTVRSYMDLQRIEDIALDLLKGYMDKFYKKHKGKFETDNIKCVTAGEALSSFASEMTEYYTVYIKKNQRQLIDAIKELCKDLEKLATSDENGDLPRVDIENSVYRPILLKSNLKSKEIDKISPPGLVESEKKFVEGLREYLGNNAGRLQGYHIILLRNEARSGIGFQLDWAGFYPDFIMWIKGDEKTRMVFIDPKGLHHTKGLDDEKVEFINKGIKEIETNLNQEILLYAFILSDTKYGNLKKGTAKDKIPSKEDYEKKNVLFLEDNNWCGKLFEKVLPSTVSPRENRDDSNETVHL</sequence>
<keyword evidence="2" id="KW-0255">Endonuclease</keyword>
<keyword evidence="2" id="KW-0378">Hydrolase</keyword>
<organism evidence="2">
    <name type="scientific">Pseudothermotoga hypogea</name>
    <dbReference type="NCBI Taxonomy" id="57487"/>
    <lineage>
        <taxon>Bacteria</taxon>
        <taxon>Thermotogati</taxon>
        <taxon>Thermotogota</taxon>
        <taxon>Thermotogae</taxon>
        <taxon>Thermotogales</taxon>
        <taxon>Thermotogaceae</taxon>
        <taxon>Pseudothermotoga</taxon>
    </lineage>
</organism>
<dbReference type="SMART" id="SM00487">
    <property type="entry name" value="DEXDc"/>
    <property type="match status" value="1"/>
</dbReference>
<evidence type="ECO:0000259" key="1">
    <source>
        <dbReference type="PROSITE" id="PS51192"/>
    </source>
</evidence>
<keyword evidence="2" id="KW-0540">Nuclease</keyword>
<dbReference type="Gene3D" id="3.40.50.300">
    <property type="entry name" value="P-loop containing nucleotide triphosphate hydrolases"/>
    <property type="match status" value="1"/>
</dbReference>
<proteinExistence type="predicted"/>